<dbReference type="AlphaFoldDB" id="A0A3A2ZT12"/>
<dbReference type="InterPro" id="IPR003819">
    <property type="entry name" value="TauD/TfdA-like"/>
</dbReference>
<dbReference type="Gene3D" id="3.30.2020.30">
    <property type="match status" value="1"/>
</dbReference>
<comment type="cofactor">
    <cofactor evidence="1">
        <name>Fe(2+)</name>
        <dbReference type="ChEBI" id="CHEBI:29033"/>
    </cofactor>
</comment>
<feature type="domain" description="TauD/TfdA-like" evidence="10">
    <location>
        <begin position="72"/>
        <end position="315"/>
    </location>
</feature>
<evidence type="ECO:0000256" key="7">
    <source>
        <dbReference type="ARBA" id="ARBA00022964"/>
    </source>
</evidence>
<dbReference type="SUPFAM" id="SSF51197">
    <property type="entry name" value="Clavaminate synthase-like"/>
    <property type="match status" value="1"/>
</dbReference>
<evidence type="ECO:0000256" key="4">
    <source>
        <dbReference type="ARBA" id="ARBA00008654"/>
    </source>
</evidence>
<evidence type="ECO:0000256" key="3">
    <source>
        <dbReference type="ARBA" id="ARBA00005022"/>
    </source>
</evidence>
<organism evidence="11 12">
    <name type="scientific">Aspergillus sclerotialis</name>
    <dbReference type="NCBI Taxonomy" id="2070753"/>
    <lineage>
        <taxon>Eukaryota</taxon>
        <taxon>Fungi</taxon>
        <taxon>Dikarya</taxon>
        <taxon>Ascomycota</taxon>
        <taxon>Pezizomycotina</taxon>
        <taxon>Eurotiomycetes</taxon>
        <taxon>Eurotiomycetidae</taxon>
        <taxon>Eurotiales</taxon>
        <taxon>Aspergillaceae</taxon>
        <taxon>Aspergillus</taxon>
        <taxon>Aspergillus subgen. Polypaecilum</taxon>
    </lineage>
</organism>
<proteinExistence type="inferred from homology"/>
<gene>
    <name evidence="11" type="ORF">PHISCL_01361</name>
</gene>
<sequence length="329" mass="38008">MNSLFQVPKDINAKKIAYEAEHAEVHWSDGHRGLYPFDWLIAHQNPTNLTPRKYHEEVELREYKFHDPANKDYPTVPFEAVMSQDRGLSEWLENIQTWGFCFVEGVPLSPEATQALIERIAFIRHTHYGGFWDFTADMTFKDTAYTTEFLGGHTDNTYFTDPARLQLFHLLSHTDGSGGESLLIDGIEAAARLKKQAPGHVAALSNIRQPAHSSGNQDVCIQPVHQFPVLNIDPETLRLYQVRWNNYDRGARQYWGIESQEEWYDAAREYNNILNSPQMQIWTQLKPGTALIFDNWRMLHGRAEFTGKRRMCGGYGMVSFYDIVHLKQL</sequence>
<evidence type="ECO:0000256" key="9">
    <source>
        <dbReference type="ARBA" id="ARBA00023004"/>
    </source>
</evidence>
<keyword evidence="8" id="KW-0560">Oxidoreductase</keyword>
<reference evidence="12" key="1">
    <citation type="submission" date="2017-02" db="EMBL/GenBank/DDBJ databases">
        <authorList>
            <person name="Tafer H."/>
            <person name="Lopandic K."/>
        </authorList>
    </citation>
    <scope>NUCLEOTIDE SEQUENCE [LARGE SCALE GENOMIC DNA]</scope>
    <source>
        <strain evidence="12">CBS 366.77</strain>
    </source>
</reference>
<dbReference type="STRING" id="2070753.A0A3A2ZT12"/>
<keyword evidence="9" id="KW-0408">Iron</keyword>
<evidence type="ECO:0000256" key="5">
    <source>
        <dbReference type="ARBA" id="ARBA00022723"/>
    </source>
</evidence>
<dbReference type="Proteomes" id="UP000266188">
    <property type="component" value="Unassembled WGS sequence"/>
</dbReference>
<evidence type="ECO:0000256" key="2">
    <source>
        <dbReference type="ARBA" id="ARBA00001961"/>
    </source>
</evidence>
<dbReference type="Pfam" id="PF02668">
    <property type="entry name" value="TauD"/>
    <property type="match status" value="1"/>
</dbReference>
<dbReference type="OrthoDB" id="408743at2759"/>
<dbReference type="GO" id="GO:0050353">
    <property type="term" value="F:trimethyllysine dioxygenase activity"/>
    <property type="evidence" value="ECO:0007669"/>
    <property type="project" value="InterPro"/>
</dbReference>
<evidence type="ECO:0000259" key="10">
    <source>
        <dbReference type="Pfam" id="PF02668"/>
    </source>
</evidence>
<evidence type="ECO:0000256" key="6">
    <source>
        <dbReference type="ARBA" id="ARBA00022873"/>
    </source>
</evidence>
<dbReference type="PANTHER" id="PTHR10696">
    <property type="entry name" value="GAMMA-BUTYROBETAINE HYDROXYLASE-RELATED"/>
    <property type="match status" value="1"/>
</dbReference>
<dbReference type="PANTHER" id="PTHR10696:SF51">
    <property type="entry name" value="TRIMETHYLLYSINE DIOXYGENASE, MITOCHONDRIAL"/>
    <property type="match status" value="1"/>
</dbReference>
<name>A0A3A2ZT12_9EURO</name>
<evidence type="ECO:0000256" key="8">
    <source>
        <dbReference type="ARBA" id="ARBA00023002"/>
    </source>
</evidence>
<evidence type="ECO:0000313" key="11">
    <source>
        <dbReference type="EMBL" id="RJE26292.1"/>
    </source>
</evidence>
<comment type="pathway">
    <text evidence="3">Amine and polyamine biosynthesis; carnitine biosynthesis.</text>
</comment>
<dbReference type="NCBIfam" id="TIGR02410">
    <property type="entry name" value="carnitine_TMLD"/>
    <property type="match status" value="1"/>
</dbReference>
<dbReference type="GO" id="GO:0005739">
    <property type="term" value="C:mitochondrion"/>
    <property type="evidence" value="ECO:0007669"/>
    <property type="project" value="TreeGrafter"/>
</dbReference>
<keyword evidence="6" id="KW-0124">Carnitine biosynthesis</keyword>
<dbReference type="InterPro" id="IPR050411">
    <property type="entry name" value="AlphaKG_dependent_hydroxylases"/>
</dbReference>
<dbReference type="FunFam" id="3.60.130.10:FF:000001">
    <property type="entry name" value="Trimethyllysine dioxygenase, mitochondrial"/>
    <property type="match status" value="1"/>
</dbReference>
<comment type="caution">
    <text evidence="11">The sequence shown here is derived from an EMBL/GenBank/DDBJ whole genome shotgun (WGS) entry which is preliminary data.</text>
</comment>
<comment type="cofactor">
    <cofactor evidence="2">
        <name>L-ascorbate</name>
        <dbReference type="ChEBI" id="CHEBI:38290"/>
    </cofactor>
</comment>
<keyword evidence="7 11" id="KW-0223">Dioxygenase</keyword>
<dbReference type="Gene3D" id="3.60.130.10">
    <property type="entry name" value="Clavaminate synthase-like"/>
    <property type="match status" value="1"/>
</dbReference>
<dbReference type="UniPathway" id="UPA00118"/>
<dbReference type="EMBL" id="MVGC01000025">
    <property type="protein sequence ID" value="RJE26292.1"/>
    <property type="molecule type" value="Genomic_DNA"/>
</dbReference>
<comment type="similarity">
    <text evidence="4">Belongs to the gamma-BBH/TMLD family.</text>
</comment>
<dbReference type="GO" id="GO:0045329">
    <property type="term" value="P:carnitine biosynthetic process"/>
    <property type="evidence" value="ECO:0007669"/>
    <property type="project" value="UniProtKB-UniPathway"/>
</dbReference>
<dbReference type="InterPro" id="IPR012776">
    <property type="entry name" value="Trimethyllysine_dOase"/>
</dbReference>
<keyword evidence="12" id="KW-1185">Reference proteome</keyword>
<dbReference type="GO" id="GO:0005506">
    <property type="term" value="F:iron ion binding"/>
    <property type="evidence" value="ECO:0007669"/>
    <property type="project" value="InterPro"/>
</dbReference>
<dbReference type="CDD" id="cd00250">
    <property type="entry name" value="CAS_like"/>
    <property type="match status" value="1"/>
</dbReference>
<protein>
    <submittedName>
        <fullName evidence="11">Trimethyllysine dioxygenase</fullName>
    </submittedName>
</protein>
<keyword evidence="5" id="KW-0479">Metal-binding</keyword>
<evidence type="ECO:0000256" key="1">
    <source>
        <dbReference type="ARBA" id="ARBA00001954"/>
    </source>
</evidence>
<evidence type="ECO:0000313" key="12">
    <source>
        <dbReference type="Proteomes" id="UP000266188"/>
    </source>
</evidence>
<accession>A0A3A2ZT12</accession>
<dbReference type="InterPro" id="IPR042098">
    <property type="entry name" value="TauD-like_sf"/>
</dbReference>
<dbReference type="InterPro" id="IPR038492">
    <property type="entry name" value="GBBH-like_N_sf"/>
</dbReference>